<comment type="similarity">
    <text evidence="1">Belongs to the GMC oxidoreductase family.</text>
</comment>
<comment type="caution">
    <text evidence="3">The sequence shown here is derived from an EMBL/GenBank/DDBJ whole genome shotgun (WGS) entry which is preliminary data.</text>
</comment>
<dbReference type="Gene3D" id="3.30.560.10">
    <property type="entry name" value="Glucose Oxidase, domain 3"/>
    <property type="match status" value="1"/>
</dbReference>
<name>A0ABR4BKM9_9LECA</name>
<evidence type="ECO:0000256" key="1">
    <source>
        <dbReference type="ARBA" id="ARBA00010790"/>
    </source>
</evidence>
<organism evidence="3 4">
    <name type="scientific">Lepraria finkii</name>
    <dbReference type="NCBI Taxonomy" id="1340010"/>
    <lineage>
        <taxon>Eukaryota</taxon>
        <taxon>Fungi</taxon>
        <taxon>Dikarya</taxon>
        <taxon>Ascomycota</taxon>
        <taxon>Pezizomycotina</taxon>
        <taxon>Lecanoromycetes</taxon>
        <taxon>OSLEUM clade</taxon>
        <taxon>Lecanoromycetidae</taxon>
        <taxon>Lecanorales</taxon>
        <taxon>Lecanorineae</taxon>
        <taxon>Stereocaulaceae</taxon>
        <taxon>Lepraria</taxon>
    </lineage>
</organism>
<sequence length="138" mass="14754">MLRATLAILTGSALFPTSSLGVHLHWRDINEPLLDSYDSIVVGCGINRPVVTNRLSEIALRTVLCIEAGEINHYEAVIQDPVYVGADIGGIYDWDLEVMPQTQLDGNTRAMPQGKLLGGGSILNAMCGKRGGSVGFDA</sequence>
<proteinExistence type="inferred from homology"/>
<evidence type="ECO:0000313" key="3">
    <source>
        <dbReference type="EMBL" id="KAL2058364.1"/>
    </source>
</evidence>
<dbReference type="SUPFAM" id="SSF51905">
    <property type="entry name" value="FAD/NAD(P)-binding domain"/>
    <property type="match status" value="1"/>
</dbReference>
<accession>A0ABR4BKM9</accession>
<protein>
    <submittedName>
        <fullName evidence="3">Uncharacterized protein</fullName>
    </submittedName>
</protein>
<feature type="signal peptide" evidence="2">
    <location>
        <begin position="1"/>
        <end position="21"/>
    </location>
</feature>
<evidence type="ECO:0000256" key="2">
    <source>
        <dbReference type="SAM" id="SignalP"/>
    </source>
</evidence>
<dbReference type="InterPro" id="IPR036188">
    <property type="entry name" value="FAD/NAD-bd_sf"/>
</dbReference>
<dbReference type="EMBL" id="JBHFEH010000002">
    <property type="protein sequence ID" value="KAL2058364.1"/>
    <property type="molecule type" value="Genomic_DNA"/>
</dbReference>
<dbReference type="PANTHER" id="PTHR11552:SF115">
    <property type="entry name" value="DEHYDROGENASE XPTC-RELATED"/>
    <property type="match status" value="1"/>
</dbReference>
<evidence type="ECO:0000313" key="4">
    <source>
        <dbReference type="Proteomes" id="UP001590951"/>
    </source>
</evidence>
<gene>
    <name evidence="3" type="ORF">ABVK25_001092</name>
</gene>
<dbReference type="Gene3D" id="3.50.50.60">
    <property type="entry name" value="FAD/NAD(P)-binding domain"/>
    <property type="match status" value="1"/>
</dbReference>
<keyword evidence="4" id="KW-1185">Reference proteome</keyword>
<feature type="chain" id="PRO_5047286707" evidence="2">
    <location>
        <begin position="22"/>
        <end position="138"/>
    </location>
</feature>
<dbReference type="Proteomes" id="UP001590951">
    <property type="component" value="Unassembled WGS sequence"/>
</dbReference>
<dbReference type="InterPro" id="IPR012132">
    <property type="entry name" value="GMC_OxRdtase"/>
</dbReference>
<dbReference type="PANTHER" id="PTHR11552">
    <property type="entry name" value="GLUCOSE-METHANOL-CHOLINE GMC OXIDOREDUCTASE"/>
    <property type="match status" value="1"/>
</dbReference>
<keyword evidence="2" id="KW-0732">Signal</keyword>
<reference evidence="3 4" key="1">
    <citation type="submission" date="2024-09" db="EMBL/GenBank/DDBJ databases">
        <title>Rethinking Asexuality: The Enigmatic Case of Functional Sexual Genes in Lepraria (Stereocaulaceae).</title>
        <authorList>
            <person name="Doellman M."/>
            <person name="Sun Y."/>
            <person name="Barcenas-Pena A."/>
            <person name="Lumbsch H.T."/>
            <person name="Grewe F."/>
        </authorList>
    </citation>
    <scope>NUCLEOTIDE SEQUENCE [LARGE SCALE GENOMIC DNA]</scope>
    <source>
        <strain evidence="3 4">Grewe 0041</strain>
    </source>
</reference>